<dbReference type="EMBL" id="JARYMX010000001">
    <property type="protein sequence ID" value="KAJ9565692.1"/>
    <property type="molecule type" value="Genomic_DNA"/>
</dbReference>
<accession>A0AA38U9J5</accession>
<dbReference type="SUPFAM" id="SSF81383">
    <property type="entry name" value="F-box domain"/>
    <property type="match status" value="1"/>
</dbReference>
<sequence>MMTTSALEPSSTPNWVELPNKVTGMILERVGALEILKSAQWVCTTWRRICKDPAMWKVIEINYWYLASDKGYDLEKLSKQAIDRSCGELIDISFNRFCTEDLLDYVSRCSNKLTRLRVASFYNVTQWVLNNALKRLPHLETLEISYISIYALDIEAIGRNCPQLKSFTLNTEVDDCYGEVHAIANSMPTLRHLELVGGTVDPNDMIGTILNGCPHLESLHVFGCFNLSLDRKLEKLCRERIKNFKFEHHNIFYEINELYYGRGMDLPEDDGMDGGYGLSGGSAISEEDDYDPAG</sequence>
<keyword evidence="3" id="KW-1185">Reference proteome</keyword>
<dbReference type="InterPro" id="IPR001810">
    <property type="entry name" value="F-box_dom"/>
</dbReference>
<dbReference type="Proteomes" id="UP001172457">
    <property type="component" value="Chromosome 1"/>
</dbReference>
<dbReference type="CDD" id="cd22164">
    <property type="entry name" value="F-box_AtSKIP19-like"/>
    <property type="match status" value="1"/>
</dbReference>
<dbReference type="PANTHER" id="PTHR38926">
    <property type="entry name" value="F-BOX DOMAIN CONTAINING PROTEIN, EXPRESSED"/>
    <property type="match status" value="1"/>
</dbReference>
<dbReference type="SUPFAM" id="SSF52047">
    <property type="entry name" value="RNI-like"/>
    <property type="match status" value="1"/>
</dbReference>
<dbReference type="Gene3D" id="3.80.10.10">
    <property type="entry name" value="Ribonuclease Inhibitor"/>
    <property type="match status" value="1"/>
</dbReference>
<dbReference type="PANTHER" id="PTHR38926:SF2">
    <property type="entry name" value="F-BOX_LRR-REPEAT PROTEIN 21-RELATED"/>
    <property type="match status" value="1"/>
</dbReference>
<name>A0AA38U9J5_9ASTR</name>
<dbReference type="InterPro" id="IPR032675">
    <property type="entry name" value="LRR_dom_sf"/>
</dbReference>
<organism evidence="2 3">
    <name type="scientific">Centaurea solstitialis</name>
    <name type="common">yellow star-thistle</name>
    <dbReference type="NCBI Taxonomy" id="347529"/>
    <lineage>
        <taxon>Eukaryota</taxon>
        <taxon>Viridiplantae</taxon>
        <taxon>Streptophyta</taxon>
        <taxon>Embryophyta</taxon>
        <taxon>Tracheophyta</taxon>
        <taxon>Spermatophyta</taxon>
        <taxon>Magnoliopsida</taxon>
        <taxon>eudicotyledons</taxon>
        <taxon>Gunneridae</taxon>
        <taxon>Pentapetalae</taxon>
        <taxon>asterids</taxon>
        <taxon>campanulids</taxon>
        <taxon>Asterales</taxon>
        <taxon>Asteraceae</taxon>
        <taxon>Carduoideae</taxon>
        <taxon>Cardueae</taxon>
        <taxon>Centaureinae</taxon>
        <taxon>Centaurea</taxon>
    </lineage>
</organism>
<reference evidence="2" key="1">
    <citation type="submission" date="2023-03" db="EMBL/GenBank/DDBJ databases">
        <title>Chromosome-scale reference genome and RAD-based genetic map of yellow starthistle (Centaurea solstitialis) reveal putative structural variation and QTLs associated with invader traits.</title>
        <authorList>
            <person name="Reatini B."/>
            <person name="Cang F.A."/>
            <person name="Jiang Q."/>
            <person name="Mckibben M.T.W."/>
            <person name="Barker M.S."/>
            <person name="Rieseberg L.H."/>
            <person name="Dlugosch K.M."/>
        </authorList>
    </citation>
    <scope>NUCLEOTIDE SEQUENCE</scope>
    <source>
        <strain evidence="2">CAN-66</strain>
        <tissue evidence="2">Leaf</tissue>
    </source>
</reference>
<proteinExistence type="predicted"/>
<evidence type="ECO:0000313" key="3">
    <source>
        <dbReference type="Proteomes" id="UP001172457"/>
    </source>
</evidence>
<comment type="caution">
    <text evidence="2">The sequence shown here is derived from an EMBL/GenBank/DDBJ whole genome shotgun (WGS) entry which is preliminary data.</text>
</comment>
<dbReference type="AlphaFoldDB" id="A0AA38U9J5"/>
<dbReference type="Gene3D" id="1.20.1280.50">
    <property type="match status" value="1"/>
</dbReference>
<evidence type="ECO:0000313" key="2">
    <source>
        <dbReference type="EMBL" id="KAJ9565692.1"/>
    </source>
</evidence>
<protein>
    <recommendedName>
        <fullName evidence="1">F-box domain-containing protein</fullName>
    </recommendedName>
</protein>
<dbReference type="InterPro" id="IPR036047">
    <property type="entry name" value="F-box-like_dom_sf"/>
</dbReference>
<dbReference type="Pfam" id="PF00646">
    <property type="entry name" value="F-box"/>
    <property type="match status" value="1"/>
</dbReference>
<dbReference type="PROSITE" id="PS50181">
    <property type="entry name" value="FBOX"/>
    <property type="match status" value="1"/>
</dbReference>
<gene>
    <name evidence="2" type="ORF">OSB04_001658</name>
</gene>
<evidence type="ECO:0000259" key="1">
    <source>
        <dbReference type="PROSITE" id="PS50181"/>
    </source>
</evidence>
<feature type="domain" description="F-box" evidence="1">
    <location>
        <begin position="12"/>
        <end position="59"/>
    </location>
</feature>